<evidence type="ECO:0000313" key="2">
    <source>
        <dbReference type="Proteomes" id="UP001527052"/>
    </source>
</evidence>
<gene>
    <name evidence="1" type="ORF">M5W82_15425</name>
</gene>
<keyword evidence="2" id="KW-1185">Reference proteome</keyword>
<dbReference type="RefSeq" id="WP_268638185.1">
    <property type="nucleotide sequence ID" value="NZ_JAMDLZ010000026.1"/>
</dbReference>
<organism evidence="1 2">
    <name type="scientific">Lysinibacillus xylanilyticus</name>
    <dbReference type="NCBI Taxonomy" id="582475"/>
    <lineage>
        <taxon>Bacteria</taxon>
        <taxon>Bacillati</taxon>
        <taxon>Bacillota</taxon>
        <taxon>Bacilli</taxon>
        <taxon>Bacillales</taxon>
        <taxon>Bacillaceae</taxon>
        <taxon>Lysinibacillus</taxon>
    </lineage>
</organism>
<accession>A0ABT4ETE1</accession>
<name>A0ABT4ETE1_9BACI</name>
<dbReference type="Proteomes" id="UP001527052">
    <property type="component" value="Unassembled WGS sequence"/>
</dbReference>
<evidence type="ECO:0000313" key="1">
    <source>
        <dbReference type="EMBL" id="MCY9548328.1"/>
    </source>
</evidence>
<reference evidence="1 2" key="1">
    <citation type="submission" date="2022-05" db="EMBL/GenBank/DDBJ databases">
        <title>Genome Sequencing of Bee-Associated Microbes.</title>
        <authorList>
            <person name="Dunlap C."/>
        </authorList>
    </citation>
    <scope>NUCLEOTIDE SEQUENCE [LARGE SCALE GENOMIC DNA]</scope>
    <source>
        <strain evidence="1 2">NRRL BD-083</strain>
    </source>
</reference>
<dbReference type="EMBL" id="JAMDLZ010000026">
    <property type="protein sequence ID" value="MCY9548328.1"/>
    <property type="molecule type" value="Genomic_DNA"/>
</dbReference>
<comment type="caution">
    <text evidence="1">The sequence shown here is derived from an EMBL/GenBank/DDBJ whole genome shotgun (WGS) entry which is preliminary data.</text>
</comment>
<proteinExistence type="predicted"/>
<sequence length="161" mass="18154">MSFRADAQLTEELAALDALLGDEYEPFPPTSDYFAYEVYKRYASEANQFLLGYAGVLAKTGRYFDVEETPALREWIDAFEVAGNCNDVLLGCTCVMTAYHLKQAIQGGTGSAIASAASILSIAKETYRPHEAEVERLDYDGDYDAYLMQKMEEYKQWQKLH</sequence>
<protein>
    <submittedName>
        <fullName evidence="1">Uncharacterized protein</fullName>
    </submittedName>
</protein>